<comment type="caution">
    <text evidence="1">The sequence shown here is derived from an EMBL/GenBank/DDBJ whole genome shotgun (WGS) entry which is preliminary data.</text>
</comment>
<protein>
    <submittedName>
        <fullName evidence="1">CAAX protease</fullName>
    </submittedName>
</protein>
<organism evidence="1 2">
    <name type="scientific">Brevibacterium paucivorans</name>
    <dbReference type="NCBI Taxonomy" id="170994"/>
    <lineage>
        <taxon>Bacteria</taxon>
        <taxon>Bacillati</taxon>
        <taxon>Actinomycetota</taxon>
        <taxon>Actinomycetes</taxon>
        <taxon>Micrococcales</taxon>
        <taxon>Brevibacteriaceae</taxon>
        <taxon>Brevibacterium</taxon>
    </lineage>
</organism>
<evidence type="ECO:0000313" key="1">
    <source>
        <dbReference type="EMBL" id="PMD04403.1"/>
    </source>
</evidence>
<dbReference type="Proteomes" id="UP000235598">
    <property type="component" value="Unassembled WGS sequence"/>
</dbReference>
<evidence type="ECO:0000313" key="2">
    <source>
        <dbReference type="Proteomes" id="UP000235598"/>
    </source>
</evidence>
<gene>
    <name evidence="1" type="ORF">CJ199_12255</name>
</gene>
<reference evidence="1 2" key="1">
    <citation type="submission" date="2017-09" db="EMBL/GenBank/DDBJ databases">
        <title>Bacterial strain isolated from the female urinary microbiota.</title>
        <authorList>
            <person name="Thomas-White K."/>
            <person name="Kumar N."/>
            <person name="Forster S."/>
            <person name="Putonti C."/>
            <person name="Lawley T."/>
            <person name="Wolfe A.J."/>
        </authorList>
    </citation>
    <scope>NUCLEOTIDE SEQUENCE [LARGE SCALE GENOMIC DNA]</scope>
    <source>
        <strain evidence="1 2">UMB1301</strain>
    </source>
</reference>
<feature type="non-terminal residue" evidence="1">
    <location>
        <position position="32"/>
    </location>
</feature>
<dbReference type="EMBL" id="PNHK01000093">
    <property type="protein sequence ID" value="PMD04403.1"/>
    <property type="molecule type" value="Genomic_DNA"/>
</dbReference>
<dbReference type="GO" id="GO:0008233">
    <property type="term" value="F:peptidase activity"/>
    <property type="evidence" value="ECO:0007669"/>
    <property type="project" value="UniProtKB-KW"/>
</dbReference>
<keyword evidence="1" id="KW-0645">Protease</keyword>
<keyword evidence="1" id="KW-0378">Hydrolase</keyword>
<proteinExistence type="predicted"/>
<sequence length="32" mass="3532">LTPIELAFRSTLGHELGRIDPLIHLKPNLLGP</sequence>
<name>A0A2N6VK52_9MICO</name>
<feature type="non-terminal residue" evidence="1">
    <location>
        <position position="1"/>
    </location>
</feature>
<dbReference type="AlphaFoldDB" id="A0A2N6VK52"/>
<dbReference type="GO" id="GO:0006508">
    <property type="term" value="P:proteolysis"/>
    <property type="evidence" value="ECO:0007669"/>
    <property type="project" value="UniProtKB-KW"/>
</dbReference>
<accession>A0A2N6VK52</accession>